<proteinExistence type="predicted"/>
<protein>
    <submittedName>
        <fullName evidence="1">Uncharacterized protein</fullName>
    </submittedName>
</protein>
<comment type="caution">
    <text evidence="1">The sequence shown here is derived from an EMBL/GenBank/DDBJ whole genome shotgun (WGS) entry which is preliminary data.</text>
</comment>
<organism evidence="1 2">
    <name type="scientific">Irpex rosettiformis</name>
    <dbReference type="NCBI Taxonomy" id="378272"/>
    <lineage>
        <taxon>Eukaryota</taxon>
        <taxon>Fungi</taxon>
        <taxon>Dikarya</taxon>
        <taxon>Basidiomycota</taxon>
        <taxon>Agaricomycotina</taxon>
        <taxon>Agaricomycetes</taxon>
        <taxon>Polyporales</taxon>
        <taxon>Irpicaceae</taxon>
        <taxon>Irpex</taxon>
    </lineage>
</organism>
<name>A0ACB8U5L6_9APHY</name>
<dbReference type="EMBL" id="MU274910">
    <property type="protein sequence ID" value="KAI0089444.1"/>
    <property type="molecule type" value="Genomic_DNA"/>
</dbReference>
<reference evidence="1" key="1">
    <citation type="journal article" date="2021" name="Environ. Microbiol.">
        <title>Gene family expansions and transcriptome signatures uncover fungal adaptations to wood decay.</title>
        <authorList>
            <person name="Hage H."/>
            <person name="Miyauchi S."/>
            <person name="Viragh M."/>
            <person name="Drula E."/>
            <person name="Min B."/>
            <person name="Chaduli D."/>
            <person name="Navarro D."/>
            <person name="Favel A."/>
            <person name="Norest M."/>
            <person name="Lesage-Meessen L."/>
            <person name="Balint B."/>
            <person name="Merenyi Z."/>
            <person name="de Eugenio L."/>
            <person name="Morin E."/>
            <person name="Martinez A.T."/>
            <person name="Baldrian P."/>
            <person name="Stursova M."/>
            <person name="Martinez M.J."/>
            <person name="Novotny C."/>
            <person name="Magnuson J.K."/>
            <person name="Spatafora J.W."/>
            <person name="Maurice S."/>
            <person name="Pangilinan J."/>
            <person name="Andreopoulos W."/>
            <person name="LaButti K."/>
            <person name="Hundley H."/>
            <person name="Na H."/>
            <person name="Kuo A."/>
            <person name="Barry K."/>
            <person name="Lipzen A."/>
            <person name="Henrissat B."/>
            <person name="Riley R."/>
            <person name="Ahrendt S."/>
            <person name="Nagy L.G."/>
            <person name="Grigoriev I.V."/>
            <person name="Martin F."/>
            <person name="Rosso M.N."/>
        </authorList>
    </citation>
    <scope>NUCLEOTIDE SEQUENCE</scope>
    <source>
        <strain evidence="1">CBS 384.51</strain>
    </source>
</reference>
<accession>A0ACB8U5L6</accession>
<gene>
    <name evidence="1" type="ORF">BDY19DRAFT_905781</name>
</gene>
<evidence type="ECO:0000313" key="1">
    <source>
        <dbReference type="EMBL" id="KAI0089444.1"/>
    </source>
</evidence>
<evidence type="ECO:0000313" key="2">
    <source>
        <dbReference type="Proteomes" id="UP001055072"/>
    </source>
</evidence>
<dbReference type="Proteomes" id="UP001055072">
    <property type="component" value="Unassembled WGS sequence"/>
</dbReference>
<sequence>MRFTIPITILSLVALAAAIVPCGSIGDGAGQTGYGECPPNTQCKIISEGSTSETEGSAPSYSFGRIGGARGREGCVAVGVVESSWRRETVDVINVIRWSWNIYLVLYTTEKDRSDWYDSVQKRTAATGMTALV</sequence>
<keyword evidence="2" id="KW-1185">Reference proteome</keyword>